<dbReference type="HOGENOM" id="CLU_1419317_0_0_11"/>
<dbReference type="EMBL" id="CP001854">
    <property type="protein sequence ID" value="ADB51905.1"/>
    <property type="molecule type" value="Genomic_DNA"/>
</dbReference>
<keyword evidence="3" id="KW-1185">Reference proteome</keyword>
<evidence type="ECO:0000256" key="1">
    <source>
        <dbReference type="SAM" id="SignalP"/>
    </source>
</evidence>
<evidence type="ECO:0000313" key="2">
    <source>
        <dbReference type="EMBL" id="ADB51905.1"/>
    </source>
</evidence>
<feature type="signal peptide" evidence="1">
    <location>
        <begin position="1"/>
        <end position="19"/>
    </location>
</feature>
<accession>D3EZE0</accession>
<dbReference type="Proteomes" id="UP000008229">
    <property type="component" value="Chromosome"/>
</dbReference>
<keyword evidence="1" id="KW-0732">Signal</keyword>
<evidence type="ECO:0000313" key="3">
    <source>
        <dbReference type="Proteomes" id="UP000008229"/>
    </source>
</evidence>
<dbReference type="KEGG" id="cwo:Cwoe_3487"/>
<feature type="chain" id="PRO_5038703469" evidence="1">
    <location>
        <begin position="20"/>
        <end position="191"/>
    </location>
</feature>
<proteinExistence type="predicted"/>
<dbReference type="RefSeq" id="WP_012934956.1">
    <property type="nucleotide sequence ID" value="NC_013739.1"/>
</dbReference>
<gene>
    <name evidence="2" type="ordered locus">Cwoe_3487</name>
</gene>
<sequence length="191" mass="19753" precursor="true">MRKAFSVALVCATALGCWAATAAADLGDRLTITPGGGVTLTGNLTVRYSGTTITCNPLTAGINFTTAITQVDGLTSIGRVTGVNPVTCTQPIVFLDTPYSVGFLLPLPAPGGPLQIFALTVRVGWGSCLYQSTPWLLLTLTDTNRNGAYDTATIAAQTLTRYAGSALICQANVTVSATGVALSPEQVVRRV</sequence>
<reference evidence="3" key="2">
    <citation type="submission" date="2010-01" db="EMBL/GenBank/DDBJ databases">
        <title>The complete genome of Conexibacter woesei DSM 14684.</title>
        <authorList>
            <consortium name="US DOE Joint Genome Institute (JGI-PGF)"/>
            <person name="Lucas S."/>
            <person name="Copeland A."/>
            <person name="Lapidus A."/>
            <person name="Glavina del Rio T."/>
            <person name="Dalin E."/>
            <person name="Tice H."/>
            <person name="Bruce D."/>
            <person name="Goodwin L."/>
            <person name="Pitluck S."/>
            <person name="Kyrpides N."/>
            <person name="Mavromatis K."/>
            <person name="Ivanova N."/>
            <person name="Mikhailova N."/>
            <person name="Chertkov O."/>
            <person name="Brettin T."/>
            <person name="Detter J.C."/>
            <person name="Han C."/>
            <person name="Larimer F."/>
            <person name="Land M."/>
            <person name="Hauser L."/>
            <person name="Markowitz V."/>
            <person name="Cheng J.-F."/>
            <person name="Hugenholtz P."/>
            <person name="Woyke T."/>
            <person name="Wu D."/>
            <person name="Pukall R."/>
            <person name="Steenblock K."/>
            <person name="Schneider S."/>
            <person name="Klenk H.-P."/>
            <person name="Eisen J.A."/>
        </authorList>
    </citation>
    <scope>NUCLEOTIDE SEQUENCE [LARGE SCALE GENOMIC DNA]</scope>
    <source>
        <strain evidence="3">DSM 14684 / CIP 108061 / JCM 11494 / NBRC 100937 / ID131577</strain>
    </source>
</reference>
<dbReference type="PROSITE" id="PS51257">
    <property type="entry name" value="PROKAR_LIPOPROTEIN"/>
    <property type="match status" value="1"/>
</dbReference>
<name>D3EZE0_CONWI</name>
<reference evidence="2 3" key="1">
    <citation type="journal article" date="2010" name="Stand. Genomic Sci.">
        <title>Complete genome sequence of Conexibacter woesei type strain (ID131577).</title>
        <authorList>
            <person name="Pukall R."/>
            <person name="Lapidus A."/>
            <person name="Glavina Del Rio T."/>
            <person name="Copeland A."/>
            <person name="Tice H."/>
            <person name="Cheng J.-F."/>
            <person name="Lucas S."/>
            <person name="Chen F."/>
            <person name="Nolan M."/>
            <person name="Bruce D."/>
            <person name="Goodwin L."/>
            <person name="Pitluck S."/>
            <person name="Mavromatis K."/>
            <person name="Ivanova N."/>
            <person name="Ovchinnikova G."/>
            <person name="Pati A."/>
            <person name="Chen A."/>
            <person name="Palaniappan K."/>
            <person name="Land M."/>
            <person name="Hauser L."/>
            <person name="Chang Y.-J."/>
            <person name="Jeffries C.D."/>
            <person name="Chain P."/>
            <person name="Meincke L."/>
            <person name="Sims D."/>
            <person name="Brettin T."/>
            <person name="Detter J.C."/>
            <person name="Rohde M."/>
            <person name="Goeker M."/>
            <person name="Bristow J."/>
            <person name="Eisen J.A."/>
            <person name="Markowitz V."/>
            <person name="Kyrpides N.C."/>
            <person name="Klenk H.-P."/>
            <person name="Hugenholtz P."/>
        </authorList>
    </citation>
    <scope>NUCLEOTIDE SEQUENCE [LARGE SCALE GENOMIC DNA]</scope>
    <source>
        <strain evidence="3">DSM 14684 / CIP 108061 / JCM 11494 / NBRC 100937 / ID131577</strain>
    </source>
</reference>
<dbReference type="AlphaFoldDB" id="D3EZE0"/>
<organism evidence="2 3">
    <name type="scientific">Conexibacter woesei (strain DSM 14684 / CCUG 47730 / CIP 108061 / JCM 11494 / NBRC 100937 / ID131577)</name>
    <dbReference type="NCBI Taxonomy" id="469383"/>
    <lineage>
        <taxon>Bacteria</taxon>
        <taxon>Bacillati</taxon>
        <taxon>Actinomycetota</taxon>
        <taxon>Thermoleophilia</taxon>
        <taxon>Solirubrobacterales</taxon>
        <taxon>Conexibacteraceae</taxon>
        <taxon>Conexibacter</taxon>
    </lineage>
</organism>
<dbReference type="STRING" id="469383.Cwoe_3487"/>
<protein>
    <submittedName>
        <fullName evidence="2">Uncharacterized protein</fullName>
    </submittedName>
</protein>